<dbReference type="AlphaFoldDB" id="A0A2M9ZRF4"/>
<organism evidence="3 5">
    <name type="scientific">Leptospira perolatii</name>
    <dbReference type="NCBI Taxonomy" id="2023191"/>
    <lineage>
        <taxon>Bacteria</taxon>
        <taxon>Pseudomonadati</taxon>
        <taxon>Spirochaetota</taxon>
        <taxon>Spirochaetia</taxon>
        <taxon>Leptospirales</taxon>
        <taxon>Leptospiraceae</taxon>
        <taxon>Leptospira</taxon>
    </lineage>
</organism>
<dbReference type="OrthoDB" id="332033at2"/>
<dbReference type="EMBL" id="NPDZ01000001">
    <property type="protein sequence ID" value="PJZ74551.1"/>
    <property type="molecule type" value="Genomic_DNA"/>
</dbReference>
<gene>
    <name evidence="2" type="ORF">CH360_00350</name>
    <name evidence="3" type="ORF">CH373_00350</name>
</gene>
<feature type="compositionally biased region" description="Basic and acidic residues" evidence="1">
    <location>
        <begin position="36"/>
        <end position="46"/>
    </location>
</feature>
<dbReference type="Proteomes" id="UP000231962">
    <property type="component" value="Unassembled WGS sequence"/>
</dbReference>
<evidence type="ECO:0000313" key="5">
    <source>
        <dbReference type="Proteomes" id="UP000231990"/>
    </source>
</evidence>
<proteinExistence type="predicted"/>
<name>A0A2M9ZRF4_9LEPT</name>
<evidence type="ECO:0000313" key="2">
    <source>
        <dbReference type="EMBL" id="PJZ71019.1"/>
    </source>
</evidence>
<accession>A0A2M9ZRF4</accession>
<reference evidence="4 5" key="1">
    <citation type="submission" date="2017-07" db="EMBL/GenBank/DDBJ databases">
        <title>Leptospira spp. isolated from tropical soils.</title>
        <authorList>
            <person name="Thibeaux R."/>
            <person name="Iraola G."/>
            <person name="Ferres I."/>
            <person name="Bierque E."/>
            <person name="Girault D."/>
            <person name="Soupe-Gilbert M.-E."/>
            <person name="Picardeau M."/>
            <person name="Goarant C."/>
        </authorList>
    </citation>
    <scope>NUCLEOTIDE SEQUENCE [LARGE SCALE GENOMIC DNA]</scope>
    <source>
        <strain evidence="3 5">FH1-B-B1</strain>
        <strain evidence="2 4">FH1-B-C1</strain>
    </source>
</reference>
<evidence type="ECO:0000256" key="1">
    <source>
        <dbReference type="SAM" id="MobiDB-lite"/>
    </source>
</evidence>
<evidence type="ECO:0000313" key="3">
    <source>
        <dbReference type="EMBL" id="PJZ74551.1"/>
    </source>
</evidence>
<evidence type="ECO:0000313" key="4">
    <source>
        <dbReference type="Proteomes" id="UP000231962"/>
    </source>
</evidence>
<dbReference type="RefSeq" id="WP_100711962.1">
    <property type="nucleotide sequence ID" value="NZ_NPDY01000001.1"/>
</dbReference>
<protein>
    <submittedName>
        <fullName evidence="3">Uncharacterized protein</fullName>
    </submittedName>
</protein>
<sequence>MKVINSVQLGMQEKTSLDNRKMPKVEGIPNTPYENKLADTSDKKSMSPDYMGDMYKIRGAFVDKLS</sequence>
<keyword evidence="4" id="KW-1185">Reference proteome</keyword>
<feature type="region of interest" description="Disordered" evidence="1">
    <location>
        <begin position="14"/>
        <end position="49"/>
    </location>
</feature>
<dbReference type="Proteomes" id="UP000231990">
    <property type="component" value="Unassembled WGS sequence"/>
</dbReference>
<feature type="compositionally biased region" description="Basic and acidic residues" evidence="1">
    <location>
        <begin position="15"/>
        <end position="24"/>
    </location>
</feature>
<dbReference type="EMBL" id="NPDY01000001">
    <property type="protein sequence ID" value="PJZ71019.1"/>
    <property type="molecule type" value="Genomic_DNA"/>
</dbReference>
<comment type="caution">
    <text evidence="3">The sequence shown here is derived from an EMBL/GenBank/DDBJ whole genome shotgun (WGS) entry which is preliminary data.</text>
</comment>